<dbReference type="InParanoid" id="A0A2Q4SFT6"/>
<dbReference type="EnsemblMetazoa" id="CJA20925.1">
    <property type="protein sequence ID" value="CJA20925.1"/>
    <property type="gene ID" value="WBGene00176497"/>
</dbReference>
<accession>A0A2Q4SFT6</accession>
<reference evidence="2" key="1">
    <citation type="submission" date="2010-08" db="EMBL/GenBank/DDBJ databases">
        <authorList>
            <consortium name="Caenorhabditis japonica Sequencing Consortium"/>
            <person name="Wilson R.K."/>
        </authorList>
    </citation>
    <scope>NUCLEOTIDE SEQUENCE [LARGE SCALE GENOMIC DNA]</scope>
    <source>
        <strain evidence="2">DF5081</strain>
    </source>
</reference>
<evidence type="ECO:0000313" key="1">
    <source>
        <dbReference type="EnsemblMetazoa" id="CJA20925.1"/>
    </source>
</evidence>
<evidence type="ECO:0000313" key="2">
    <source>
        <dbReference type="Proteomes" id="UP000005237"/>
    </source>
</evidence>
<proteinExistence type="predicted"/>
<reference evidence="1" key="2">
    <citation type="submission" date="2022-06" db="UniProtKB">
        <authorList>
            <consortium name="EnsemblMetazoa"/>
        </authorList>
    </citation>
    <scope>IDENTIFICATION</scope>
    <source>
        <strain evidence="1">DF5081</strain>
    </source>
</reference>
<keyword evidence="2" id="KW-1185">Reference proteome</keyword>
<sequence>MSIQHSFSGSILCIRNEASVFLFDKETIDHNPYHQVNLVRTKSEHFLKVNHRRKLQDIMKDIKIINAITNTPIPPPLPLTGLDHLKVNLAARKYI</sequence>
<protein>
    <submittedName>
        <fullName evidence="1">Uncharacterized protein</fullName>
    </submittedName>
</protein>
<organism evidence="1 2">
    <name type="scientific">Caenorhabditis japonica</name>
    <dbReference type="NCBI Taxonomy" id="281687"/>
    <lineage>
        <taxon>Eukaryota</taxon>
        <taxon>Metazoa</taxon>
        <taxon>Ecdysozoa</taxon>
        <taxon>Nematoda</taxon>
        <taxon>Chromadorea</taxon>
        <taxon>Rhabditida</taxon>
        <taxon>Rhabditina</taxon>
        <taxon>Rhabditomorpha</taxon>
        <taxon>Rhabditoidea</taxon>
        <taxon>Rhabditidae</taxon>
        <taxon>Peloderinae</taxon>
        <taxon>Caenorhabditis</taxon>
    </lineage>
</organism>
<dbReference type="EnsemblMetazoa" id="CJA38510.1">
    <property type="protein sequence ID" value="CJA38510.1"/>
    <property type="gene ID" value="WBGene00214357"/>
</dbReference>
<dbReference type="Proteomes" id="UP000005237">
    <property type="component" value="Unassembled WGS sequence"/>
</dbReference>
<dbReference type="EnsemblMetazoa" id="CJA31226.1">
    <property type="protein sequence ID" value="CJA31226.1"/>
    <property type="gene ID" value="WBGene00207073"/>
</dbReference>
<name>A0A2Q4SFT6_CAEJA</name>
<dbReference type="AlphaFoldDB" id="A0A2Q4SFT6"/>